<evidence type="ECO:0000259" key="1">
    <source>
        <dbReference type="Pfam" id="PF07727"/>
    </source>
</evidence>
<feature type="domain" description="Reverse transcriptase Ty1/copia-type" evidence="1">
    <location>
        <begin position="10"/>
        <end position="73"/>
    </location>
</feature>
<evidence type="ECO:0000313" key="2">
    <source>
        <dbReference type="EMBL" id="KYP67192.1"/>
    </source>
</evidence>
<accession>A0A151TJH7</accession>
<evidence type="ECO:0000313" key="3">
    <source>
        <dbReference type="Proteomes" id="UP000075243"/>
    </source>
</evidence>
<protein>
    <recommendedName>
        <fullName evidence="1">Reverse transcriptase Ty1/copia-type domain-containing protein</fullName>
    </recommendedName>
</protein>
<dbReference type="Proteomes" id="UP000075243">
    <property type="component" value="Chromosome 6"/>
</dbReference>
<proteinExistence type="predicted"/>
<keyword evidence="3" id="KW-1185">Reference proteome</keyword>
<name>A0A151TJH7_CAJCA</name>
<dbReference type="Gramene" id="C.cajan_13111.t">
    <property type="protein sequence ID" value="C.cajan_13111.t.cds1"/>
    <property type="gene ID" value="C.cajan_13111"/>
</dbReference>
<dbReference type="InterPro" id="IPR013103">
    <property type="entry name" value="RVT_2"/>
</dbReference>
<gene>
    <name evidence="2" type="ORF">KK1_013515</name>
</gene>
<sequence length="90" mass="10314">MEEINSIGNNETWELVDLPRGEKIIGVKWVYKTKVKPNRDVDKYKARLVVKGYKQEYGVDYTKVFTLVARLDSQNGDCLGSQKFLANLST</sequence>
<organism evidence="2 3">
    <name type="scientific">Cajanus cajan</name>
    <name type="common">Pigeon pea</name>
    <name type="synonym">Cajanus indicus</name>
    <dbReference type="NCBI Taxonomy" id="3821"/>
    <lineage>
        <taxon>Eukaryota</taxon>
        <taxon>Viridiplantae</taxon>
        <taxon>Streptophyta</taxon>
        <taxon>Embryophyta</taxon>
        <taxon>Tracheophyta</taxon>
        <taxon>Spermatophyta</taxon>
        <taxon>Magnoliopsida</taxon>
        <taxon>eudicotyledons</taxon>
        <taxon>Gunneridae</taxon>
        <taxon>Pentapetalae</taxon>
        <taxon>rosids</taxon>
        <taxon>fabids</taxon>
        <taxon>Fabales</taxon>
        <taxon>Fabaceae</taxon>
        <taxon>Papilionoideae</taxon>
        <taxon>50 kb inversion clade</taxon>
        <taxon>NPAAA clade</taxon>
        <taxon>indigoferoid/millettioid clade</taxon>
        <taxon>Phaseoleae</taxon>
        <taxon>Cajanus</taxon>
    </lineage>
</organism>
<reference evidence="2 3" key="1">
    <citation type="journal article" date="2012" name="Nat. Biotechnol.">
        <title>Draft genome sequence of pigeonpea (Cajanus cajan), an orphan legume crop of resource-poor farmers.</title>
        <authorList>
            <person name="Varshney R.K."/>
            <person name="Chen W."/>
            <person name="Li Y."/>
            <person name="Bharti A.K."/>
            <person name="Saxena R.K."/>
            <person name="Schlueter J.A."/>
            <person name="Donoghue M.T."/>
            <person name="Azam S."/>
            <person name="Fan G."/>
            <person name="Whaley A.M."/>
            <person name="Farmer A.D."/>
            <person name="Sheridan J."/>
            <person name="Iwata A."/>
            <person name="Tuteja R."/>
            <person name="Penmetsa R.V."/>
            <person name="Wu W."/>
            <person name="Upadhyaya H.D."/>
            <person name="Yang S.P."/>
            <person name="Shah T."/>
            <person name="Saxena K.B."/>
            <person name="Michael T."/>
            <person name="McCombie W.R."/>
            <person name="Yang B."/>
            <person name="Zhang G."/>
            <person name="Yang H."/>
            <person name="Wang J."/>
            <person name="Spillane C."/>
            <person name="Cook D.R."/>
            <person name="May G.D."/>
            <person name="Xu X."/>
            <person name="Jackson S.A."/>
        </authorList>
    </citation>
    <scope>NUCLEOTIDE SEQUENCE [LARGE SCALE GENOMIC DNA]</scope>
    <source>
        <strain evidence="3">cv. Asha</strain>
    </source>
</reference>
<dbReference type="EMBL" id="CM003608">
    <property type="protein sequence ID" value="KYP67192.1"/>
    <property type="molecule type" value="Genomic_DNA"/>
</dbReference>
<dbReference type="STRING" id="3821.A0A151TJH7"/>
<dbReference type="AlphaFoldDB" id="A0A151TJH7"/>
<dbReference type="Pfam" id="PF07727">
    <property type="entry name" value="RVT_2"/>
    <property type="match status" value="1"/>
</dbReference>